<feature type="non-terminal residue" evidence="1">
    <location>
        <position position="204"/>
    </location>
</feature>
<comment type="caution">
    <text evidence="1">The sequence shown here is derived from an EMBL/GenBank/DDBJ whole genome shotgun (WGS) entry which is preliminary data.</text>
</comment>
<evidence type="ECO:0008006" key="3">
    <source>
        <dbReference type="Google" id="ProtNLM"/>
    </source>
</evidence>
<dbReference type="EMBL" id="JABBWD010000017">
    <property type="protein sequence ID" value="KAG1778130.1"/>
    <property type="molecule type" value="Genomic_DNA"/>
</dbReference>
<feature type="non-terminal residue" evidence="1">
    <location>
        <position position="1"/>
    </location>
</feature>
<evidence type="ECO:0000313" key="1">
    <source>
        <dbReference type="EMBL" id="KAG1778130.1"/>
    </source>
</evidence>
<dbReference type="AlphaFoldDB" id="A0A9P6ZXT3"/>
<organism evidence="1 2">
    <name type="scientific">Suillus placidus</name>
    <dbReference type="NCBI Taxonomy" id="48579"/>
    <lineage>
        <taxon>Eukaryota</taxon>
        <taxon>Fungi</taxon>
        <taxon>Dikarya</taxon>
        <taxon>Basidiomycota</taxon>
        <taxon>Agaricomycotina</taxon>
        <taxon>Agaricomycetes</taxon>
        <taxon>Agaricomycetidae</taxon>
        <taxon>Boletales</taxon>
        <taxon>Suillineae</taxon>
        <taxon>Suillaceae</taxon>
        <taxon>Suillus</taxon>
    </lineage>
</organism>
<reference evidence="1" key="1">
    <citation type="journal article" date="2020" name="New Phytol.">
        <title>Comparative genomics reveals dynamic genome evolution in host specialist ectomycorrhizal fungi.</title>
        <authorList>
            <person name="Lofgren L.A."/>
            <person name="Nguyen N.H."/>
            <person name="Vilgalys R."/>
            <person name="Ruytinx J."/>
            <person name="Liao H.L."/>
            <person name="Branco S."/>
            <person name="Kuo A."/>
            <person name="LaButti K."/>
            <person name="Lipzen A."/>
            <person name="Andreopoulos W."/>
            <person name="Pangilinan J."/>
            <person name="Riley R."/>
            <person name="Hundley H."/>
            <person name="Na H."/>
            <person name="Barry K."/>
            <person name="Grigoriev I.V."/>
            <person name="Stajich J.E."/>
            <person name="Kennedy P.G."/>
        </authorList>
    </citation>
    <scope>NUCLEOTIDE SEQUENCE</scope>
    <source>
        <strain evidence="1">DOB743</strain>
    </source>
</reference>
<sequence>LHWSECRATRAAQKIPSNWEEMCENTFLHLAYTIKEEDIPTELYVNSDQTQVIYTQGSNLTWAKTGSKQVSTVGNDEKRAFTIMVSITNDGTVLPIQAIYQGHSKVSCPGANSHHFDECMDAGFLFEYSDTKTYWSTQETMCSLVDKVIAKYFDQKKEELGLPPMQRAVWQIDVWSVHRSDEFFTWMKNKHPTIILNYVPGGCT</sequence>
<dbReference type="Proteomes" id="UP000714275">
    <property type="component" value="Unassembled WGS sequence"/>
</dbReference>
<evidence type="ECO:0000313" key="2">
    <source>
        <dbReference type="Proteomes" id="UP000714275"/>
    </source>
</evidence>
<proteinExistence type="predicted"/>
<dbReference type="OrthoDB" id="3341102at2759"/>
<keyword evidence="2" id="KW-1185">Reference proteome</keyword>
<gene>
    <name evidence="1" type="ORF">EV702DRAFT_920490</name>
</gene>
<accession>A0A9P6ZXT3</accession>
<name>A0A9P6ZXT3_9AGAM</name>
<protein>
    <recommendedName>
        <fullName evidence="3">DDE-1 domain-containing protein</fullName>
    </recommendedName>
</protein>